<dbReference type="Pfam" id="PF20736">
    <property type="entry name" value="Glyco_hydro127M"/>
    <property type="match status" value="1"/>
</dbReference>
<evidence type="ECO:0000313" key="2">
    <source>
        <dbReference type="EMBL" id="MPN56937.1"/>
    </source>
</evidence>
<dbReference type="InterPro" id="IPR049046">
    <property type="entry name" value="Beta-AFase-like_GH127_middle"/>
</dbReference>
<proteinExistence type="predicted"/>
<dbReference type="EMBL" id="VSSQ01127877">
    <property type="protein sequence ID" value="MPN56937.1"/>
    <property type="molecule type" value="Genomic_DNA"/>
</dbReference>
<gene>
    <name evidence="2" type="ORF">SDC9_204630</name>
</gene>
<evidence type="ECO:0000259" key="1">
    <source>
        <dbReference type="Pfam" id="PF20736"/>
    </source>
</evidence>
<organism evidence="2">
    <name type="scientific">bioreactor metagenome</name>
    <dbReference type="NCBI Taxonomy" id="1076179"/>
    <lineage>
        <taxon>unclassified sequences</taxon>
        <taxon>metagenomes</taxon>
        <taxon>ecological metagenomes</taxon>
    </lineage>
</organism>
<sequence length="135" mass="15088">MSVNGRKYRPAAGEYFKLNRKWKPTDKVEITFDMKCSLIDAPRGSNPKGNDFQALTWGPLVLARDENTDPRYNQPVTVLADPAGIVKAVRTTPTLPATHIEFIIPTAQGPIRMIDYSSVNGWQGKKVCTWLPMAK</sequence>
<accession>A0A645J0K4</accession>
<comment type="caution">
    <text evidence="2">The sequence shown here is derived from an EMBL/GenBank/DDBJ whole genome shotgun (WGS) entry which is preliminary data.</text>
</comment>
<dbReference type="AlphaFoldDB" id="A0A645J0K4"/>
<reference evidence="2" key="1">
    <citation type="submission" date="2019-08" db="EMBL/GenBank/DDBJ databases">
        <authorList>
            <person name="Kucharzyk K."/>
            <person name="Murdoch R.W."/>
            <person name="Higgins S."/>
            <person name="Loffler F."/>
        </authorList>
    </citation>
    <scope>NUCLEOTIDE SEQUENCE</scope>
</reference>
<feature type="domain" description="Non-reducing end beta-L-arabinofuranosidase-like GH127 middle" evidence="1">
    <location>
        <begin position="2"/>
        <end position="34"/>
    </location>
</feature>
<protein>
    <recommendedName>
        <fullName evidence="1">Non-reducing end beta-L-arabinofuranosidase-like GH127 middle domain-containing protein</fullName>
    </recommendedName>
</protein>
<name>A0A645J0K4_9ZZZZ</name>